<dbReference type="Gene3D" id="1.10.472.10">
    <property type="entry name" value="Cyclin-like"/>
    <property type="match status" value="2"/>
</dbReference>
<dbReference type="InterPro" id="IPR036915">
    <property type="entry name" value="Cyclin-like_sf"/>
</dbReference>
<evidence type="ECO:0000256" key="2">
    <source>
        <dbReference type="RuleBase" id="RU000383"/>
    </source>
</evidence>
<dbReference type="Proteomes" id="UP000828236">
    <property type="component" value="Unassembled WGS sequence"/>
</dbReference>
<feature type="compositionally biased region" description="Basic and acidic residues" evidence="4">
    <location>
        <begin position="598"/>
        <end position="611"/>
    </location>
</feature>
<feature type="region of interest" description="Disordered" evidence="4">
    <location>
        <begin position="534"/>
        <end position="649"/>
    </location>
</feature>
<organism evidence="6">
    <name type="scientific">Dermatophagoides farinae</name>
    <name type="common">American house dust mite</name>
    <dbReference type="NCBI Taxonomy" id="6954"/>
    <lineage>
        <taxon>Eukaryota</taxon>
        <taxon>Metazoa</taxon>
        <taxon>Ecdysozoa</taxon>
        <taxon>Arthropoda</taxon>
        <taxon>Chelicerata</taxon>
        <taxon>Arachnida</taxon>
        <taxon>Acari</taxon>
        <taxon>Acariformes</taxon>
        <taxon>Sarcoptiformes</taxon>
        <taxon>Astigmata</taxon>
        <taxon>Psoroptidia</taxon>
        <taxon>Analgoidea</taxon>
        <taxon>Pyroglyphidae</taxon>
        <taxon>Dermatophagoidinae</taxon>
        <taxon>Dermatophagoides</taxon>
    </lineage>
</organism>
<feature type="coiled-coil region" evidence="3">
    <location>
        <begin position="305"/>
        <end position="332"/>
    </location>
</feature>
<name>A0A9D4SHA5_DERFA</name>
<feature type="region of interest" description="Disordered" evidence="4">
    <location>
        <begin position="414"/>
        <end position="506"/>
    </location>
</feature>
<dbReference type="Pfam" id="PF21797">
    <property type="entry name" value="CycT2-like_C"/>
    <property type="match status" value="1"/>
</dbReference>
<dbReference type="SUPFAM" id="SSF47954">
    <property type="entry name" value="Cyclin-like"/>
    <property type="match status" value="2"/>
</dbReference>
<dbReference type="SMART" id="SM00385">
    <property type="entry name" value="CYCLIN"/>
    <property type="match status" value="2"/>
</dbReference>
<dbReference type="InterPro" id="IPR043198">
    <property type="entry name" value="Cyclin/Ssn8"/>
</dbReference>
<keyword evidence="3" id="KW-0175">Coiled coil</keyword>
<accession>A0A9D4SHA5</accession>
<dbReference type="GO" id="GO:0006357">
    <property type="term" value="P:regulation of transcription by RNA polymerase II"/>
    <property type="evidence" value="ECO:0007669"/>
    <property type="project" value="InterPro"/>
</dbReference>
<feature type="compositionally biased region" description="Basic and acidic residues" evidence="4">
    <location>
        <begin position="452"/>
        <end position="468"/>
    </location>
</feature>
<dbReference type="AlphaFoldDB" id="A0A9D4SHA5"/>
<evidence type="ECO:0000259" key="5">
    <source>
        <dbReference type="SMART" id="SM00385"/>
    </source>
</evidence>
<reference evidence="6" key="2">
    <citation type="journal article" date="2021" name="World Allergy Organ. J.">
        <title>Chromosome-level assembly of Dermatophagoides farinae genome and transcriptome reveals two novel allergens Der f 37 and Der f 39.</title>
        <authorList>
            <person name="Chen J."/>
            <person name="Cai Z."/>
            <person name="Fan D."/>
            <person name="Hu J."/>
            <person name="Hou Y."/>
            <person name="He Y."/>
            <person name="Zhang Z."/>
            <person name="Zhao Z."/>
            <person name="Gao P."/>
            <person name="Hu W."/>
            <person name="Sun J."/>
            <person name="Li J."/>
            <person name="Ji K."/>
        </authorList>
    </citation>
    <scope>NUCLEOTIDE SEQUENCE</scope>
    <source>
        <strain evidence="6">JKM2019</strain>
    </source>
</reference>
<feature type="compositionally biased region" description="Polar residues" evidence="4">
    <location>
        <begin position="414"/>
        <end position="430"/>
    </location>
</feature>
<feature type="compositionally biased region" description="Polar residues" evidence="4">
    <location>
        <begin position="1"/>
        <end position="12"/>
    </location>
</feature>
<dbReference type="EMBL" id="SDOV01000004">
    <property type="protein sequence ID" value="KAH7642429.1"/>
    <property type="molecule type" value="Genomic_DNA"/>
</dbReference>
<comment type="similarity">
    <text evidence="2">Belongs to the cyclin family.</text>
</comment>
<proteinExistence type="inferred from homology"/>
<evidence type="ECO:0000256" key="1">
    <source>
        <dbReference type="ARBA" id="ARBA00023127"/>
    </source>
</evidence>
<dbReference type="OrthoDB" id="10264655at2759"/>
<dbReference type="Pfam" id="PF00134">
    <property type="entry name" value="Cyclin_N"/>
    <property type="match status" value="1"/>
</dbReference>
<reference evidence="6" key="1">
    <citation type="submission" date="2020-06" db="EMBL/GenBank/DDBJ databases">
        <authorList>
            <person name="Ji K."/>
            <person name="Li J."/>
        </authorList>
    </citation>
    <scope>NUCLEOTIDE SEQUENCE</scope>
    <source>
        <strain evidence="6">JKM2019</strain>
        <tissue evidence="6">Whole body</tissue>
    </source>
</reference>
<evidence type="ECO:0000256" key="4">
    <source>
        <dbReference type="SAM" id="MobiDB-lite"/>
    </source>
</evidence>
<feature type="compositionally biased region" description="Low complexity" evidence="4">
    <location>
        <begin position="432"/>
        <end position="451"/>
    </location>
</feature>
<dbReference type="InterPro" id="IPR013763">
    <property type="entry name" value="Cyclin-like_dom"/>
</dbReference>
<feature type="domain" description="Cyclin-like" evidence="5">
    <location>
        <begin position="97"/>
        <end position="199"/>
    </location>
</feature>
<dbReference type="PANTHER" id="PTHR10026">
    <property type="entry name" value="CYCLIN"/>
    <property type="match status" value="1"/>
</dbReference>
<dbReference type="FunFam" id="1.10.472.10:FF:000031">
    <property type="entry name" value="cyclin-L1-1-like isoform X1"/>
    <property type="match status" value="1"/>
</dbReference>
<feature type="region of interest" description="Disordered" evidence="4">
    <location>
        <begin position="1"/>
        <end position="27"/>
    </location>
</feature>
<protein>
    <submittedName>
        <fullName evidence="6">Cyclin-l1-like</fullName>
    </submittedName>
</protein>
<evidence type="ECO:0000313" key="6">
    <source>
        <dbReference type="EMBL" id="KAH7642429.1"/>
    </source>
</evidence>
<sequence>METKNSSISSVIKNDNDNKEESNKSIADNAVIDGAINKSSSSLTDQQQSSNNRLKYGRVVILLENPILPKETILNTPSKADNLDPDIENDLRITGCKLIQISGILLRLPQVAMATGQVLFQRFYYSKSFVRQPMEITAMACVVLASKVEEAPRRIRDVINVFHNMKQIRLKQQTVPIILDENYIYLKNQVIKAERRILKELGFCVHVKHPHKFIVAVAQILKNESNVDLIQTAWSYMNDSLQTNVFVRYPPESIACACIHLSSRILKVSLPSQPLWYEMFNVDSESIDDICKSILMLYTRKPLDQEDLETKVEQARLKLEAEKVKARALAQRNNLLSTEAINSPVLIDSRSNSPSVVATDIIASKIKNNASIDVNDKNPDVRSQILNKPMIIDGDEKILKSIRNDDNIMEISTQDSISGGNHVNQQQDNVGSEHSSISSSSSFKLQKSPIKSSKEETSKSSKRLDYDYNHSSSFDNDHYKSTAYRSKKNGHSICSSEQDDYYSNSRDDHVKLRNEQKEYRNDRSPLVPRSFISSKIVSSNSNRRDHRNRYYQEDSRSRSRSPISTSSSYCDNQYSSSRNYYYDRRNDASRSSTTGKNRSNDGDRRYKDDPRSTSSNHHHHQRHHNYHESPDQSSYSSRYYHKSSYSGKY</sequence>
<feature type="compositionally biased region" description="Basic and acidic residues" evidence="4">
    <location>
        <begin position="548"/>
        <end position="557"/>
    </location>
</feature>
<feature type="compositionally biased region" description="Low complexity" evidence="4">
    <location>
        <begin position="560"/>
        <end position="580"/>
    </location>
</feature>
<dbReference type="InterPro" id="IPR006671">
    <property type="entry name" value="Cyclin_N"/>
</dbReference>
<keyword evidence="1 2" id="KW-0195">Cyclin</keyword>
<evidence type="ECO:0000256" key="3">
    <source>
        <dbReference type="SAM" id="Coils"/>
    </source>
</evidence>
<feature type="domain" description="Cyclin-like" evidence="5">
    <location>
        <begin position="212"/>
        <end position="299"/>
    </location>
</feature>
<feature type="compositionally biased region" description="Basic residues" evidence="4">
    <location>
        <begin position="616"/>
        <end position="625"/>
    </location>
</feature>
<comment type="caution">
    <text evidence="6">The sequence shown here is derived from an EMBL/GenBank/DDBJ whole genome shotgun (WGS) entry which is preliminary data.</text>
</comment>
<feature type="compositionally biased region" description="Polar residues" evidence="4">
    <location>
        <begin position="492"/>
        <end position="504"/>
    </location>
</feature>
<feature type="compositionally biased region" description="Basic and acidic residues" evidence="4">
    <location>
        <begin position="14"/>
        <end position="23"/>
    </location>
</feature>
<dbReference type="GO" id="GO:0016538">
    <property type="term" value="F:cyclin-dependent protein serine/threonine kinase regulator activity"/>
    <property type="evidence" value="ECO:0007669"/>
    <property type="project" value="InterPro"/>
</dbReference>
<gene>
    <name evidence="6" type="ORF">HUG17_5474</name>
</gene>
<feature type="compositionally biased region" description="Low complexity" evidence="4">
    <location>
        <begin position="633"/>
        <end position="649"/>
    </location>
</feature>